<dbReference type="Pfam" id="PF13407">
    <property type="entry name" value="Peripla_BP_4"/>
    <property type="match status" value="1"/>
</dbReference>
<dbReference type="Gene3D" id="3.40.50.2300">
    <property type="match status" value="2"/>
</dbReference>
<dbReference type="RefSeq" id="WP_227732963.1">
    <property type="nucleotide sequence ID" value="NZ_JAJEPV010000010.1"/>
</dbReference>
<dbReference type="GO" id="GO:0030246">
    <property type="term" value="F:carbohydrate binding"/>
    <property type="evidence" value="ECO:0007669"/>
    <property type="project" value="UniProtKB-ARBA"/>
</dbReference>
<proteinExistence type="inferred from homology"/>
<comment type="caution">
    <text evidence="5">The sequence shown here is derived from an EMBL/GenBank/DDBJ whole genome shotgun (WGS) entry which is preliminary data.</text>
</comment>
<dbReference type="CDD" id="cd06309">
    <property type="entry name" value="PBP1_galactofuranose_YtfQ-like"/>
    <property type="match status" value="1"/>
</dbReference>
<dbReference type="AlphaFoldDB" id="A0AAE2ZX15"/>
<reference evidence="5 6" key="1">
    <citation type="submission" date="2021-10" db="EMBL/GenBank/DDBJ databases">
        <title>Anaerobic single-cell dispensing facilitates the cultivation of human gut bacteria.</title>
        <authorList>
            <person name="Afrizal A."/>
        </authorList>
    </citation>
    <scope>NUCLEOTIDE SEQUENCE [LARGE SCALE GENOMIC DNA]</scope>
    <source>
        <strain evidence="5 6">CLA-AA-H273</strain>
    </source>
</reference>
<keyword evidence="3" id="KW-0732">Signal</keyword>
<dbReference type="PANTHER" id="PTHR46847">
    <property type="entry name" value="D-ALLOSE-BINDING PERIPLASMIC PROTEIN-RELATED"/>
    <property type="match status" value="1"/>
</dbReference>
<dbReference type="GO" id="GO:0030313">
    <property type="term" value="C:cell envelope"/>
    <property type="evidence" value="ECO:0007669"/>
    <property type="project" value="UniProtKB-SubCell"/>
</dbReference>
<dbReference type="PANTHER" id="PTHR46847:SF3">
    <property type="entry name" value="GALACTOFURANOSE-BINDING PROTEIN YTFQ"/>
    <property type="match status" value="1"/>
</dbReference>
<protein>
    <submittedName>
        <fullName evidence="5">ABC transporter substrate-binding protein</fullName>
    </submittedName>
</protein>
<evidence type="ECO:0000313" key="5">
    <source>
        <dbReference type="EMBL" id="MCC2119067.1"/>
    </source>
</evidence>
<dbReference type="InterPro" id="IPR025997">
    <property type="entry name" value="SBP_2_dom"/>
</dbReference>
<sequence>MTEQDDITDMKKCRTGRRWMAGLLLGLGILLAGCGDRQSTAEDIAAPEDTQTDRIVVGFSQLGAESDWRSANTESMKSTFTKEAGYDLIFEDGQQKQANQIRAIRTFIQQEVDYIVLAPVTETGWDTVLREAKDAGIPVIIVDRKVDVEDDSLFTCFVGSDFELEGLKMSEWLNSFSISKGIAPEDIHIVNIQGNIGASAQIGRTRGLEQGVAKYGWDLLDQVSGEFTQAKGKEVMEAFLKKYDNINVVYCENDNEAFGAMEAIRAAGRTVGSDLAAGDIMILSFDGVSTESMDCVLKDEITCIGECNPLHGPRVEALIQILEEGRTPEKFSYVEEGLYAHDDTVTSVTVDDKTYRVQQVDSEIRNENAY</sequence>
<evidence type="ECO:0000256" key="1">
    <source>
        <dbReference type="ARBA" id="ARBA00004196"/>
    </source>
</evidence>
<accession>A0AAE2ZX15</accession>
<dbReference type="SUPFAM" id="SSF53822">
    <property type="entry name" value="Periplasmic binding protein-like I"/>
    <property type="match status" value="1"/>
</dbReference>
<feature type="domain" description="Periplasmic binding protein" evidence="4">
    <location>
        <begin position="58"/>
        <end position="277"/>
    </location>
</feature>
<dbReference type="EMBL" id="JAJEPV010000010">
    <property type="protein sequence ID" value="MCC2119067.1"/>
    <property type="molecule type" value="Genomic_DNA"/>
</dbReference>
<comment type="similarity">
    <text evidence="2">Belongs to the bacterial solute-binding protein 2 family.</text>
</comment>
<gene>
    <name evidence="5" type="ORF">LKD75_05575</name>
</gene>
<comment type="subcellular location">
    <subcellularLocation>
        <location evidence="1">Cell envelope</location>
    </subcellularLocation>
</comment>
<evidence type="ECO:0000313" key="6">
    <source>
        <dbReference type="Proteomes" id="UP001197795"/>
    </source>
</evidence>
<dbReference type="Proteomes" id="UP001197795">
    <property type="component" value="Unassembled WGS sequence"/>
</dbReference>
<evidence type="ECO:0000256" key="2">
    <source>
        <dbReference type="ARBA" id="ARBA00007639"/>
    </source>
</evidence>
<organism evidence="5 6">
    <name type="scientific">Waltera acetigignens</name>
    <dbReference type="NCBI Taxonomy" id="2981769"/>
    <lineage>
        <taxon>Bacteria</taxon>
        <taxon>Bacillati</taxon>
        <taxon>Bacillota</taxon>
        <taxon>Clostridia</taxon>
        <taxon>Lachnospirales</taxon>
        <taxon>Lachnospiraceae</taxon>
        <taxon>Waltera</taxon>
    </lineage>
</organism>
<name>A0AAE2ZX15_9FIRM</name>
<keyword evidence="6" id="KW-1185">Reference proteome</keyword>
<evidence type="ECO:0000256" key="3">
    <source>
        <dbReference type="ARBA" id="ARBA00022729"/>
    </source>
</evidence>
<evidence type="ECO:0000259" key="4">
    <source>
        <dbReference type="Pfam" id="PF13407"/>
    </source>
</evidence>
<dbReference type="InterPro" id="IPR028082">
    <property type="entry name" value="Peripla_BP_I"/>
</dbReference>